<proteinExistence type="predicted"/>
<evidence type="ECO:0000256" key="1">
    <source>
        <dbReference type="ARBA" id="ARBA00022603"/>
    </source>
</evidence>
<name>A0A0L6CLI1_9MICO</name>
<feature type="domain" description="Methyltransferase" evidence="4">
    <location>
        <begin position="52"/>
        <end position="145"/>
    </location>
</feature>
<evidence type="ECO:0000313" key="5">
    <source>
        <dbReference type="EMBL" id="KNX38388.1"/>
    </source>
</evidence>
<dbReference type="InterPro" id="IPR041698">
    <property type="entry name" value="Methyltransf_25"/>
</dbReference>
<dbReference type="SUPFAM" id="SSF53335">
    <property type="entry name" value="S-adenosyl-L-methionine-dependent methyltransferases"/>
    <property type="match status" value="1"/>
</dbReference>
<dbReference type="Proteomes" id="UP000037397">
    <property type="component" value="Unassembled WGS sequence"/>
</dbReference>
<evidence type="ECO:0000256" key="3">
    <source>
        <dbReference type="ARBA" id="ARBA00022691"/>
    </source>
</evidence>
<dbReference type="PANTHER" id="PTHR43464">
    <property type="entry name" value="METHYLTRANSFERASE"/>
    <property type="match status" value="1"/>
</dbReference>
<dbReference type="InterPro" id="IPR029063">
    <property type="entry name" value="SAM-dependent_MTases_sf"/>
</dbReference>
<accession>A0A0L6CLI1</accession>
<sequence length="261" mass="27547">MSAVAPTVRAMNGFTGFEDVWAARLGGLRNVVRQHVIATQLGEHLGSARTALDVGCGQGTQAIALARRGLAVTGIDPAPDLLDRLRADAREQNVQVRALQGDLAGLAEVIGGERFDLVCAHGLLMYLDEAYAGLEALAARATPGGLVSFTVRNGDALAYRPGIRGEFGAALAAFESVDYRNELGVDAHAHRRADVEKWCSATGLDIVGWYGVRVLTDGVTSSAAPDDVDLPACLAAEVEAGRRDPYRALGSMLHFVARAAR</sequence>
<protein>
    <recommendedName>
        <fullName evidence="4">Methyltransferase domain-containing protein</fullName>
    </recommendedName>
</protein>
<keyword evidence="6" id="KW-1185">Reference proteome</keyword>
<comment type="caution">
    <text evidence="5">The sequence shown here is derived from an EMBL/GenBank/DDBJ whole genome shotgun (WGS) entry which is preliminary data.</text>
</comment>
<dbReference type="GO" id="GO:0008168">
    <property type="term" value="F:methyltransferase activity"/>
    <property type="evidence" value="ECO:0007669"/>
    <property type="project" value="UniProtKB-KW"/>
</dbReference>
<dbReference type="CDD" id="cd02440">
    <property type="entry name" value="AdoMet_MTases"/>
    <property type="match status" value="1"/>
</dbReference>
<organism evidence="5 6">
    <name type="scientific">Luteipulveratus halotolerans</name>
    <dbReference type="NCBI Taxonomy" id="1631356"/>
    <lineage>
        <taxon>Bacteria</taxon>
        <taxon>Bacillati</taxon>
        <taxon>Actinomycetota</taxon>
        <taxon>Actinomycetes</taxon>
        <taxon>Micrococcales</taxon>
        <taxon>Dermacoccaceae</taxon>
        <taxon>Luteipulveratus</taxon>
    </lineage>
</organism>
<keyword evidence="3" id="KW-0949">S-adenosyl-L-methionine</keyword>
<dbReference type="GO" id="GO:0032259">
    <property type="term" value="P:methylation"/>
    <property type="evidence" value="ECO:0007669"/>
    <property type="project" value="UniProtKB-KW"/>
</dbReference>
<evidence type="ECO:0000256" key="2">
    <source>
        <dbReference type="ARBA" id="ARBA00022679"/>
    </source>
</evidence>
<evidence type="ECO:0000259" key="4">
    <source>
        <dbReference type="Pfam" id="PF13649"/>
    </source>
</evidence>
<dbReference type="AlphaFoldDB" id="A0A0L6CLI1"/>
<dbReference type="EMBL" id="LAIR01000002">
    <property type="protein sequence ID" value="KNX38388.1"/>
    <property type="molecule type" value="Genomic_DNA"/>
</dbReference>
<gene>
    <name evidence="5" type="ORF">VV01_16545</name>
</gene>
<reference evidence="6" key="1">
    <citation type="submission" date="2015-03" db="EMBL/GenBank/DDBJ databases">
        <title>Luteipulveratus halotolerans sp. nov., a novel actinobacterium (Dermacoccaceae) from Sarawak, Malaysia.</title>
        <authorList>
            <person name="Juboi H."/>
            <person name="Basik A."/>
            <person name="Shamsul S.S."/>
            <person name="Arnold P."/>
            <person name="Schmitt E.K."/>
            <person name="Sanglier J.-J."/>
            <person name="Yeo T."/>
        </authorList>
    </citation>
    <scope>NUCLEOTIDE SEQUENCE [LARGE SCALE GENOMIC DNA]</scope>
    <source>
        <strain evidence="6">C296001</strain>
    </source>
</reference>
<dbReference type="STRING" id="1631356.VV01_16545"/>
<keyword evidence="1" id="KW-0489">Methyltransferase</keyword>
<evidence type="ECO:0000313" key="6">
    <source>
        <dbReference type="Proteomes" id="UP000037397"/>
    </source>
</evidence>
<dbReference type="Gene3D" id="3.40.50.150">
    <property type="entry name" value="Vaccinia Virus protein VP39"/>
    <property type="match status" value="1"/>
</dbReference>
<keyword evidence="2" id="KW-0808">Transferase</keyword>
<dbReference type="Pfam" id="PF13649">
    <property type="entry name" value="Methyltransf_25"/>
    <property type="match status" value="1"/>
</dbReference>
<dbReference type="PANTHER" id="PTHR43464:SF19">
    <property type="entry name" value="UBIQUINONE BIOSYNTHESIS O-METHYLTRANSFERASE, MITOCHONDRIAL"/>
    <property type="match status" value="1"/>
</dbReference>